<organism evidence="2 3">
    <name type="scientific">Daphnia magna</name>
    <dbReference type="NCBI Taxonomy" id="35525"/>
    <lineage>
        <taxon>Eukaryota</taxon>
        <taxon>Metazoa</taxon>
        <taxon>Ecdysozoa</taxon>
        <taxon>Arthropoda</taxon>
        <taxon>Crustacea</taxon>
        <taxon>Branchiopoda</taxon>
        <taxon>Diplostraca</taxon>
        <taxon>Cladocera</taxon>
        <taxon>Anomopoda</taxon>
        <taxon>Daphniidae</taxon>
        <taxon>Daphnia</taxon>
    </lineage>
</organism>
<name>A0A164W274_9CRUS</name>
<feature type="region of interest" description="Disordered" evidence="1">
    <location>
        <begin position="63"/>
        <end position="83"/>
    </location>
</feature>
<evidence type="ECO:0000313" key="3">
    <source>
        <dbReference type="Proteomes" id="UP000076858"/>
    </source>
</evidence>
<evidence type="ECO:0000313" key="2">
    <source>
        <dbReference type="EMBL" id="KZS12883.1"/>
    </source>
</evidence>
<evidence type="ECO:0000256" key="1">
    <source>
        <dbReference type="SAM" id="MobiDB-lite"/>
    </source>
</evidence>
<keyword evidence="3" id="KW-1185">Reference proteome</keyword>
<comment type="caution">
    <text evidence="2">The sequence shown here is derived from an EMBL/GenBank/DDBJ whole genome shotgun (WGS) entry which is preliminary data.</text>
</comment>
<protein>
    <submittedName>
        <fullName evidence="2">Uncharacterized protein</fullName>
    </submittedName>
</protein>
<dbReference type="AlphaFoldDB" id="A0A164W274"/>
<sequence>MSVKYRIFLEEHDLRTGLQRIQRSLDRRKGKKRKAGILSISNEADHSFRRALVRAKTRHTLHTCVPGDEGETRARRPARKEEL</sequence>
<gene>
    <name evidence="2" type="ORF">APZ42_022122</name>
</gene>
<proteinExistence type="predicted"/>
<dbReference type="EMBL" id="LRGB01001348">
    <property type="protein sequence ID" value="KZS12883.1"/>
    <property type="molecule type" value="Genomic_DNA"/>
</dbReference>
<accession>A0A164W274</accession>
<reference evidence="2 3" key="1">
    <citation type="submission" date="2016-03" db="EMBL/GenBank/DDBJ databases">
        <title>EvidentialGene: Evidence-directed Construction of Genes on Genomes.</title>
        <authorList>
            <person name="Gilbert D.G."/>
            <person name="Choi J.-H."/>
            <person name="Mockaitis K."/>
            <person name="Colbourne J."/>
            <person name="Pfrender M."/>
        </authorList>
    </citation>
    <scope>NUCLEOTIDE SEQUENCE [LARGE SCALE GENOMIC DNA]</scope>
    <source>
        <strain evidence="2 3">Xinb3</strain>
        <tissue evidence="2">Complete organism</tissue>
    </source>
</reference>
<dbReference type="Proteomes" id="UP000076858">
    <property type="component" value="Unassembled WGS sequence"/>
</dbReference>
<feature type="compositionally biased region" description="Basic and acidic residues" evidence="1">
    <location>
        <begin position="70"/>
        <end position="83"/>
    </location>
</feature>